<reference evidence="3 4" key="1">
    <citation type="journal article" date="1998" name="Science">
        <title>Genome sequence of the nematode C. elegans: a platform for investigating biology.</title>
        <authorList>
            <consortium name="The C. elegans sequencing consortium"/>
            <person name="Sulson J.E."/>
            <person name="Waterston R."/>
        </authorList>
    </citation>
    <scope>NUCLEOTIDE SEQUENCE [LARGE SCALE GENOMIC DNA]</scope>
    <source>
        <strain evidence="3 4">Bristol N2</strain>
    </source>
</reference>
<protein>
    <submittedName>
        <fullName evidence="3">GYF domain-containing protein</fullName>
    </submittedName>
</protein>
<dbReference type="Pfam" id="PF02213">
    <property type="entry name" value="GYF"/>
    <property type="match status" value="1"/>
</dbReference>
<organism evidence="3 4">
    <name type="scientific">Caenorhabditis elegans</name>
    <dbReference type="NCBI Taxonomy" id="6239"/>
    <lineage>
        <taxon>Eukaryota</taxon>
        <taxon>Metazoa</taxon>
        <taxon>Ecdysozoa</taxon>
        <taxon>Nematoda</taxon>
        <taxon>Chromadorea</taxon>
        <taxon>Rhabditida</taxon>
        <taxon>Rhabditina</taxon>
        <taxon>Rhabditomorpha</taxon>
        <taxon>Rhabditoidea</taxon>
        <taxon>Rhabditidae</taxon>
        <taxon>Peloderinae</taxon>
        <taxon>Caenorhabditis</taxon>
    </lineage>
</organism>
<feature type="compositionally biased region" description="Basic and acidic residues" evidence="1">
    <location>
        <begin position="116"/>
        <end position="138"/>
    </location>
</feature>
<sequence length="163" mass="18584">MEESDDELEIFYIDDEDNVQGPYGAKHVLGWYRNGHFHDDHQFKIVDCAQHGELVTYEAYLGDLKSRFGVEAPIPTKMEQFQFRGFLLTPKSNKKPISGGPMDSTSDEVPEETGPTEEKMDENHENDSNVVRKDEPPAHPRKSYIASPVCVSQKKILDQKTKN</sequence>
<dbReference type="EMBL" id="BX284606">
    <property type="protein sequence ID" value="CCD67535.1"/>
    <property type="molecule type" value="Genomic_DNA"/>
</dbReference>
<name>Q966F5_CAEEL</name>
<dbReference type="Proteomes" id="UP000001940">
    <property type="component" value="Chromosome X"/>
</dbReference>
<accession>Q966F5</accession>
<dbReference type="HOGENOM" id="CLU_1628547_0_0_1"/>
<evidence type="ECO:0000313" key="4">
    <source>
        <dbReference type="Proteomes" id="UP000001940"/>
    </source>
</evidence>
<dbReference type="PaxDb" id="6239-T13G4.1"/>
<keyword evidence="4" id="KW-1185">Reference proteome</keyword>
<dbReference type="SUPFAM" id="SSF55277">
    <property type="entry name" value="GYF domain"/>
    <property type="match status" value="1"/>
</dbReference>
<evidence type="ECO:0000313" key="3">
    <source>
        <dbReference type="EMBL" id="CCD67535.1"/>
    </source>
</evidence>
<gene>
    <name evidence="3" type="ORF">CELE_T13G4.1</name>
    <name evidence="3 5" type="ORF">T13G4.1</name>
</gene>
<dbReference type="PROSITE" id="PS50829">
    <property type="entry name" value="GYF"/>
    <property type="match status" value="1"/>
</dbReference>
<dbReference type="AlphaFoldDB" id="Q966F5"/>
<dbReference type="CDD" id="cd00072">
    <property type="entry name" value="GYF"/>
    <property type="match status" value="1"/>
</dbReference>
<dbReference type="Bgee" id="WBGene00020488">
    <property type="expression patterns" value="Expressed in embryo and 2 other cell types or tissues"/>
</dbReference>
<feature type="compositionally biased region" description="Acidic residues" evidence="1">
    <location>
        <begin position="105"/>
        <end position="115"/>
    </location>
</feature>
<dbReference type="InParanoid" id="Q966F5"/>
<dbReference type="RefSeq" id="NP_508224.1">
    <property type="nucleotide sequence ID" value="NM_075823.1"/>
</dbReference>
<dbReference type="InterPro" id="IPR035445">
    <property type="entry name" value="GYF-like_dom_sf"/>
</dbReference>
<dbReference type="WormBase" id="T13G4.1">
    <property type="protein sequence ID" value="CE21186"/>
    <property type="gene ID" value="WBGene00020488"/>
</dbReference>
<feature type="region of interest" description="Disordered" evidence="1">
    <location>
        <begin position="90"/>
        <end position="149"/>
    </location>
</feature>
<dbReference type="GeneID" id="188482"/>
<evidence type="ECO:0000259" key="2">
    <source>
        <dbReference type="PROSITE" id="PS50829"/>
    </source>
</evidence>
<dbReference type="InterPro" id="IPR003169">
    <property type="entry name" value="GYF"/>
</dbReference>
<feature type="domain" description="GYF" evidence="2">
    <location>
        <begin position="7"/>
        <end position="62"/>
    </location>
</feature>
<evidence type="ECO:0000313" key="5">
    <source>
        <dbReference type="WormBase" id="T13G4.1"/>
    </source>
</evidence>
<dbReference type="SMART" id="SM00444">
    <property type="entry name" value="GYF"/>
    <property type="match status" value="1"/>
</dbReference>
<dbReference type="UCSC" id="T13G4.1">
    <property type="organism name" value="c. elegans"/>
</dbReference>
<dbReference type="eggNOG" id="KOG1862">
    <property type="taxonomic scope" value="Eukaryota"/>
</dbReference>
<dbReference type="Gene3D" id="3.30.1490.40">
    <property type="match status" value="1"/>
</dbReference>
<dbReference type="KEGG" id="cel:CELE_T13G4.1"/>
<dbReference type="STRING" id="6239.T13G4.1.1"/>
<dbReference type="CTD" id="188482"/>
<evidence type="ECO:0000256" key="1">
    <source>
        <dbReference type="SAM" id="MobiDB-lite"/>
    </source>
</evidence>
<dbReference type="AGR" id="WB:WBGene00020488"/>
<dbReference type="OrthoDB" id="5829632at2759"/>
<proteinExistence type="predicted"/>